<gene>
    <name evidence="7" type="ORF">J6I44_18015</name>
</gene>
<dbReference type="InterPro" id="IPR002641">
    <property type="entry name" value="PNPLA_dom"/>
</dbReference>
<evidence type="ECO:0000256" key="4">
    <source>
        <dbReference type="PROSITE-ProRule" id="PRU01161"/>
    </source>
</evidence>
<name>A0ABT3PSE9_9BACT</name>
<dbReference type="InterPro" id="IPR016035">
    <property type="entry name" value="Acyl_Trfase/lysoPLipase"/>
</dbReference>
<proteinExistence type="predicted"/>
<feature type="domain" description="PNPLA" evidence="6">
    <location>
        <begin position="10"/>
        <end position="189"/>
    </location>
</feature>
<reference evidence="7 8" key="1">
    <citation type="submission" date="2021-03" db="EMBL/GenBank/DDBJ databases">
        <title>Aliifodinibius sp. nov., a new bacterium isolated from saline soil.</title>
        <authorList>
            <person name="Galisteo C."/>
            <person name="De La Haba R."/>
            <person name="Sanchez-Porro C."/>
            <person name="Ventosa A."/>
        </authorList>
    </citation>
    <scope>NUCLEOTIDE SEQUENCE [LARGE SCALE GENOMIC DNA]</scope>
    <source>
        <strain evidence="7 8">1BSP15-2V2</strain>
    </source>
</reference>
<feature type="region of interest" description="Disordered" evidence="5">
    <location>
        <begin position="295"/>
        <end position="314"/>
    </location>
</feature>
<dbReference type="SUPFAM" id="SSF52151">
    <property type="entry name" value="FabD/lysophospholipase-like"/>
    <property type="match status" value="1"/>
</dbReference>
<dbReference type="Pfam" id="PF01734">
    <property type="entry name" value="Patatin"/>
    <property type="match status" value="1"/>
</dbReference>
<feature type="short sequence motif" description="DGA/G" evidence="4">
    <location>
        <begin position="176"/>
        <end position="178"/>
    </location>
</feature>
<feature type="active site" description="Proton acceptor" evidence="4">
    <location>
        <position position="176"/>
    </location>
</feature>
<evidence type="ECO:0000313" key="7">
    <source>
        <dbReference type="EMBL" id="MCW9708761.1"/>
    </source>
</evidence>
<dbReference type="EMBL" id="JAGGJA010000016">
    <property type="protein sequence ID" value="MCW9708761.1"/>
    <property type="molecule type" value="Genomic_DNA"/>
</dbReference>
<dbReference type="Gene3D" id="3.40.1090.10">
    <property type="entry name" value="Cytosolic phospholipase A2 catalytic domain"/>
    <property type="match status" value="2"/>
</dbReference>
<organism evidence="7 8">
    <name type="scientific">Fodinibius salsisoli</name>
    <dbReference type="NCBI Taxonomy" id="2820877"/>
    <lineage>
        <taxon>Bacteria</taxon>
        <taxon>Pseudomonadati</taxon>
        <taxon>Balneolota</taxon>
        <taxon>Balneolia</taxon>
        <taxon>Balneolales</taxon>
        <taxon>Balneolaceae</taxon>
        <taxon>Fodinibius</taxon>
    </lineage>
</organism>
<evidence type="ECO:0000256" key="2">
    <source>
        <dbReference type="ARBA" id="ARBA00022963"/>
    </source>
</evidence>
<keyword evidence="3 4" id="KW-0443">Lipid metabolism</keyword>
<feature type="short sequence motif" description="GXGXXG" evidence="4">
    <location>
        <begin position="14"/>
        <end position="19"/>
    </location>
</feature>
<evidence type="ECO:0000256" key="1">
    <source>
        <dbReference type="ARBA" id="ARBA00022801"/>
    </source>
</evidence>
<keyword evidence="1 4" id="KW-0378">Hydrolase</keyword>
<evidence type="ECO:0000256" key="3">
    <source>
        <dbReference type="ARBA" id="ARBA00023098"/>
    </source>
</evidence>
<dbReference type="PANTHER" id="PTHR14226:SF29">
    <property type="entry name" value="NEUROPATHY TARGET ESTERASE SWS"/>
    <property type="match status" value="1"/>
</dbReference>
<dbReference type="RefSeq" id="WP_265767570.1">
    <property type="nucleotide sequence ID" value="NZ_JAGGJA010000016.1"/>
</dbReference>
<accession>A0ABT3PSE9</accession>
<feature type="active site" description="Nucleophile" evidence="4">
    <location>
        <position position="43"/>
    </location>
</feature>
<evidence type="ECO:0000313" key="8">
    <source>
        <dbReference type="Proteomes" id="UP001207918"/>
    </source>
</evidence>
<comment type="caution">
    <text evidence="7">The sequence shown here is derived from an EMBL/GenBank/DDBJ whole genome shotgun (WGS) entry which is preliminary data.</text>
</comment>
<feature type="short sequence motif" description="GXSXG" evidence="4">
    <location>
        <begin position="41"/>
        <end position="45"/>
    </location>
</feature>
<evidence type="ECO:0000256" key="5">
    <source>
        <dbReference type="SAM" id="MobiDB-lite"/>
    </source>
</evidence>
<dbReference type="PROSITE" id="PS51635">
    <property type="entry name" value="PNPLA"/>
    <property type="match status" value="1"/>
</dbReference>
<sequence>MPDQDKKIALVLSGGGAKGAFQVGALEVFFERGYQFDVLSGVSVGALNGAMIATQQFKELQRLWQVISRSDILTSRSLAGVIKEFTLYKIGLTDPPRGLNDHTPLKRLLTNHLLGQEVQIPFHFGFVSLQKGHYVNATIRRNGHQIDEDDILRVLASSAIPVQFDPVDFYGQVLVDGGIRNISPIAEVLPYNPDEVVIIPTEPIGNREEDVEVNDILKIAKRAIDVMLEEIFKEDIKRFVQINRLVGQAEQQGSTLKKPNGMPYKFIKSHIVAPQELLGDSLNFKRDKLEERYERGKKRAQEILDNVPEEEDPS</sequence>
<keyword evidence="8" id="KW-1185">Reference proteome</keyword>
<evidence type="ECO:0000259" key="6">
    <source>
        <dbReference type="PROSITE" id="PS51635"/>
    </source>
</evidence>
<keyword evidence="2 4" id="KW-0442">Lipid degradation</keyword>
<protein>
    <submittedName>
        <fullName evidence="7">Patatin-like phospholipase family protein</fullName>
    </submittedName>
</protein>
<dbReference type="InterPro" id="IPR050301">
    <property type="entry name" value="NTE"/>
</dbReference>
<dbReference type="Proteomes" id="UP001207918">
    <property type="component" value="Unassembled WGS sequence"/>
</dbReference>
<dbReference type="PANTHER" id="PTHR14226">
    <property type="entry name" value="NEUROPATHY TARGET ESTERASE/SWISS CHEESE D.MELANOGASTER"/>
    <property type="match status" value="1"/>
</dbReference>